<name>A5B3Y3_VITVI</name>
<protein>
    <submittedName>
        <fullName evidence="1">Uncharacterized protein</fullName>
    </submittedName>
</protein>
<evidence type="ECO:0000313" key="1">
    <source>
        <dbReference type="EMBL" id="CAN76408.1"/>
    </source>
</evidence>
<accession>A5B3Y3</accession>
<gene>
    <name evidence="1" type="ORF">VITISV_016042</name>
</gene>
<sequence>MRAPSHQGEGSLLLAHADGPPCDARNNSFHPGRNSIQPTFHLLRIFHIRNSVCQRFTFSEYLTSGWERRTFQLPRSDMSRSSDSAYLESFSLSIQCNGISPKAS</sequence>
<reference evidence="1" key="1">
    <citation type="journal article" date="2007" name="PLoS ONE">
        <title>The first genome sequence of an elite grapevine cultivar (Pinot noir Vitis vinifera L.): coping with a highly heterozygous genome.</title>
        <authorList>
            <person name="Velasco R."/>
            <person name="Zharkikh A."/>
            <person name="Troggio M."/>
            <person name="Cartwright D.A."/>
            <person name="Cestaro A."/>
            <person name="Pruss D."/>
            <person name="Pindo M."/>
            <person name="FitzGerald L.M."/>
            <person name="Vezzulli S."/>
            <person name="Reid J."/>
            <person name="Malacarne G."/>
            <person name="Iliev D."/>
            <person name="Coppola G."/>
            <person name="Wardell B."/>
            <person name="Micheletti D."/>
            <person name="Macalma T."/>
            <person name="Facci M."/>
            <person name="Mitchell J.T."/>
            <person name="Perazzolli M."/>
            <person name="Eldredge G."/>
            <person name="Gatto P."/>
            <person name="Oyzerski R."/>
            <person name="Moretto M."/>
            <person name="Gutin N."/>
            <person name="Stefanini M."/>
            <person name="Chen Y."/>
            <person name="Segala C."/>
            <person name="Davenport C."/>
            <person name="Dematte L."/>
            <person name="Mraz A."/>
            <person name="Battilana J."/>
            <person name="Stormo K."/>
            <person name="Costa F."/>
            <person name="Tao Q."/>
            <person name="Si-Ammour A."/>
            <person name="Harkins T."/>
            <person name="Lackey A."/>
            <person name="Perbost C."/>
            <person name="Taillon B."/>
            <person name="Stella A."/>
            <person name="Solovyev V."/>
            <person name="Fawcett J.A."/>
            <person name="Sterck L."/>
            <person name="Vandepoele K."/>
            <person name="Grando S.M."/>
            <person name="Toppo S."/>
            <person name="Moser C."/>
            <person name="Lanchbury J."/>
            <person name="Bogden R."/>
            <person name="Skolnick M."/>
            <person name="Sgaramella V."/>
            <person name="Bhatnagar S.K."/>
            <person name="Fontana P."/>
            <person name="Gutin A."/>
            <person name="Van de Peer Y."/>
            <person name="Salamini F."/>
            <person name="Viola R."/>
        </authorList>
    </citation>
    <scope>NUCLEOTIDE SEQUENCE</scope>
</reference>
<proteinExistence type="predicted"/>
<organism evidence="1">
    <name type="scientific">Vitis vinifera</name>
    <name type="common">Grape</name>
    <dbReference type="NCBI Taxonomy" id="29760"/>
    <lineage>
        <taxon>Eukaryota</taxon>
        <taxon>Viridiplantae</taxon>
        <taxon>Streptophyta</taxon>
        <taxon>Embryophyta</taxon>
        <taxon>Tracheophyta</taxon>
        <taxon>Spermatophyta</taxon>
        <taxon>Magnoliopsida</taxon>
        <taxon>eudicotyledons</taxon>
        <taxon>Gunneridae</taxon>
        <taxon>Pentapetalae</taxon>
        <taxon>rosids</taxon>
        <taxon>Vitales</taxon>
        <taxon>Vitaceae</taxon>
        <taxon>Viteae</taxon>
        <taxon>Vitis</taxon>
    </lineage>
</organism>
<dbReference type="EMBL" id="AM445794">
    <property type="protein sequence ID" value="CAN76408.1"/>
    <property type="molecule type" value="Genomic_DNA"/>
</dbReference>
<dbReference type="AlphaFoldDB" id="A5B3Y3"/>